<evidence type="ECO:0000313" key="2">
    <source>
        <dbReference type="Proteomes" id="UP000004121"/>
    </source>
</evidence>
<accession>C2KZ44</accession>
<name>C2KZ44_9FIRM</name>
<dbReference type="HOGENOM" id="CLU_3313730_0_0_9"/>
<comment type="caution">
    <text evidence="1">The sequence shown here is derived from an EMBL/GenBank/DDBJ whole genome shotgun (WGS) entry which is preliminary data.</text>
</comment>
<dbReference type="AlphaFoldDB" id="C2KZ44"/>
<dbReference type="InParanoid" id="C2KZ44"/>
<dbReference type="STRING" id="585501.HMPREF6123_1763"/>
<dbReference type="Proteomes" id="UP000004121">
    <property type="component" value="Unassembled WGS sequence"/>
</dbReference>
<reference evidence="1 2" key="1">
    <citation type="submission" date="2009-04" db="EMBL/GenBank/DDBJ databases">
        <authorList>
            <person name="Qin X."/>
            <person name="Bachman B."/>
            <person name="Battles P."/>
            <person name="Bell A."/>
            <person name="Bess C."/>
            <person name="Bickham C."/>
            <person name="Chaboub L."/>
            <person name="Chen D."/>
            <person name="Coyle M."/>
            <person name="Deiros D.R."/>
            <person name="Dinh H."/>
            <person name="Forbes L."/>
            <person name="Fowler G."/>
            <person name="Francisco L."/>
            <person name="Fu Q."/>
            <person name="Gubbala S."/>
            <person name="Hale W."/>
            <person name="Han Y."/>
            <person name="Hemphill L."/>
            <person name="Highlander S.K."/>
            <person name="Hirani K."/>
            <person name="Hogues M."/>
            <person name="Jackson L."/>
            <person name="Jakkamsetti A."/>
            <person name="Javaid M."/>
            <person name="Jiang H."/>
            <person name="Korchina V."/>
            <person name="Kovar C."/>
            <person name="Lara F."/>
            <person name="Lee S."/>
            <person name="Mata R."/>
            <person name="Mathew T."/>
            <person name="Moen C."/>
            <person name="Morales K."/>
            <person name="Munidasa M."/>
            <person name="Nazareth L."/>
            <person name="Ngo R."/>
            <person name="Nguyen L."/>
            <person name="Okwuonu G."/>
            <person name="Ongeri F."/>
            <person name="Patil S."/>
            <person name="Petrosino J."/>
            <person name="Pham C."/>
            <person name="Pham P."/>
            <person name="Pu L.-L."/>
            <person name="Puazo M."/>
            <person name="Raj R."/>
            <person name="Reid J."/>
            <person name="Rouhana J."/>
            <person name="Saada N."/>
            <person name="Shang Y."/>
            <person name="Simmons D."/>
            <person name="Thornton R."/>
            <person name="Warren J."/>
            <person name="Weissenberger G."/>
            <person name="Zhang J."/>
            <person name="Zhang L."/>
            <person name="Zhou C."/>
            <person name="Zhu D."/>
            <person name="Muzny D."/>
            <person name="Worley K."/>
            <person name="Gibbs R."/>
        </authorList>
    </citation>
    <scope>NUCLEOTIDE SEQUENCE [LARGE SCALE GENOMIC DNA]</scope>
    <source>
        <strain evidence="1 2">F0268</strain>
    </source>
</reference>
<gene>
    <name evidence="1" type="ORF">HMPREF6123_1763</name>
</gene>
<sequence>MESKYNQVILLLLGEKENLEHLQNTVGAFYFLNTENLII</sequence>
<evidence type="ECO:0000313" key="1">
    <source>
        <dbReference type="EMBL" id="EEJ50960.1"/>
    </source>
</evidence>
<proteinExistence type="predicted"/>
<protein>
    <submittedName>
        <fullName evidence="1">Uncharacterized protein</fullName>
    </submittedName>
</protein>
<organism evidence="1 2">
    <name type="scientific">Oribacterium sinus F0268</name>
    <dbReference type="NCBI Taxonomy" id="585501"/>
    <lineage>
        <taxon>Bacteria</taxon>
        <taxon>Bacillati</taxon>
        <taxon>Bacillota</taxon>
        <taxon>Clostridia</taxon>
        <taxon>Lachnospirales</taxon>
        <taxon>Lachnospiraceae</taxon>
        <taxon>Oribacterium</taxon>
    </lineage>
</organism>
<keyword evidence="2" id="KW-1185">Reference proteome</keyword>
<dbReference type="EMBL" id="ACKX01000179">
    <property type="protein sequence ID" value="EEJ50960.1"/>
    <property type="molecule type" value="Genomic_DNA"/>
</dbReference>